<reference evidence="4" key="1">
    <citation type="submission" date="2015-07" db="EMBL/GenBank/DDBJ databases">
        <authorList>
            <consortium name="Consortium for Microbial Forensics and Genomics (microFORGE)"/>
            <person name="Knight B.M."/>
            <person name="Roberts D.P."/>
            <person name="Lin D."/>
            <person name="Hari K."/>
            <person name="Fletcher J."/>
            <person name="Melcher U."/>
            <person name="Blagden T."/>
            <person name="Winegar R.A."/>
        </authorList>
    </citation>
    <scope>NUCLEOTIDE SEQUENCE [LARGE SCALE GENOMIC DNA]</scope>
    <source>
        <strain evidence="4">DSM 23493</strain>
    </source>
</reference>
<dbReference type="PATRIC" id="fig|582475.4.peg.1842"/>
<feature type="domain" description="CAAX prenyl protease 2/Lysostaphin resistance protein A-like" evidence="2">
    <location>
        <begin position="92"/>
        <end position="192"/>
    </location>
</feature>
<dbReference type="GO" id="GO:0006508">
    <property type="term" value="P:proteolysis"/>
    <property type="evidence" value="ECO:0007669"/>
    <property type="project" value="UniProtKB-KW"/>
</dbReference>
<organism evidence="3 4">
    <name type="scientific">Lysinibacillus xylanilyticus</name>
    <dbReference type="NCBI Taxonomy" id="582475"/>
    <lineage>
        <taxon>Bacteria</taxon>
        <taxon>Bacillati</taxon>
        <taxon>Bacillota</taxon>
        <taxon>Bacilli</taxon>
        <taxon>Bacillales</taxon>
        <taxon>Bacillaceae</taxon>
        <taxon>Lysinibacillus</taxon>
    </lineage>
</organism>
<gene>
    <name evidence="3" type="ORF">ACZ11_11170</name>
</gene>
<evidence type="ECO:0000256" key="1">
    <source>
        <dbReference type="SAM" id="Phobius"/>
    </source>
</evidence>
<feature type="transmembrane region" description="Helical" evidence="1">
    <location>
        <begin position="6"/>
        <end position="26"/>
    </location>
</feature>
<keyword evidence="3" id="KW-0645">Protease</keyword>
<dbReference type="Proteomes" id="UP000037326">
    <property type="component" value="Unassembled WGS sequence"/>
</dbReference>
<dbReference type="OrthoDB" id="1437285at2"/>
<keyword evidence="1" id="KW-0472">Membrane</keyword>
<feature type="transmembrane region" description="Helical" evidence="1">
    <location>
        <begin position="51"/>
        <end position="74"/>
    </location>
</feature>
<evidence type="ECO:0000259" key="2">
    <source>
        <dbReference type="Pfam" id="PF02517"/>
    </source>
</evidence>
<feature type="transmembrane region" description="Helical" evidence="1">
    <location>
        <begin position="86"/>
        <end position="111"/>
    </location>
</feature>
<dbReference type="GO" id="GO:0080120">
    <property type="term" value="P:CAAX-box protein maturation"/>
    <property type="evidence" value="ECO:0007669"/>
    <property type="project" value="UniProtKB-ARBA"/>
</dbReference>
<dbReference type="EMBL" id="LFXJ01000005">
    <property type="protein sequence ID" value="KMY32652.1"/>
    <property type="molecule type" value="Genomic_DNA"/>
</dbReference>
<feature type="transmembrane region" description="Helical" evidence="1">
    <location>
        <begin position="148"/>
        <end position="168"/>
    </location>
</feature>
<feature type="transmembrane region" description="Helical" evidence="1">
    <location>
        <begin position="123"/>
        <end position="142"/>
    </location>
</feature>
<accession>A0A0K9FEG4</accession>
<comment type="caution">
    <text evidence="3">The sequence shown here is derived from an EMBL/GenBank/DDBJ whole genome shotgun (WGS) entry which is preliminary data.</text>
</comment>
<dbReference type="RefSeq" id="WP_049666086.1">
    <property type="nucleotide sequence ID" value="NZ_LFXJ01000005.1"/>
</dbReference>
<name>A0A0K9FEG4_9BACI</name>
<feature type="transmembrane region" description="Helical" evidence="1">
    <location>
        <begin position="180"/>
        <end position="201"/>
    </location>
</feature>
<evidence type="ECO:0000313" key="4">
    <source>
        <dbReference type="Proteomes" id="UP000037326"/>
    </source>
</evidence>
<sequence length="202" mass="23010">MVLESVINAVFQVILFSVIPIIWWFFSARKEQSLLTWLGLQKPVIENKGNYFLWCLFIIILLFVPLTTISYFYLDSSTLATNRFTGLGFSALIPALFHSIVQTGLSEELLFRGFLMKRFMHKFGFQMGNIMQSLLFGILHGLLMFSFIPFGVVVLVVIATAFVGYLMGWINERRSNGSILTSWAIHSIVNLIAAFMAMFNIL</sequence>
<evidence type="ECO:0000313" key="3">
    <source>
        <dbReference type="EMBL" id="KMY32652.1"/>
    </source>
</evidence>
<dbReference type="Pfam" id="PF02517">
    <property type="entry name" value="Rce1-like"/>
    <property type="match status" value="1"/>
</dbReference>
<dbReference type="GeneID" id="96598800"/>
<keyword evidence="1" id="KW-0812">Transmembrane</keyword>
<dbReference type="InterPro" id="IPR003675">
    <property type="entry name" value="Rce1/LyrA-like_dom"/>
</dbReference>
<protein>
    <submittedName>
        <fullName evidence="3">CAAX protease</fullName>
    </submittedName>
</protein>
<keyword evidence="1" id="KW-1133">Transmembrane helix</keyword>
<proteinExistence type="predicted"/>
<keyword evidence="3" id="KW-0378">Hydrolase</keyword>
<dbReference type="GO" id="GO:0004175">
    <property type="term" value="F:endopeptidase activity"/>
    <property type="evidence" value="ECO:0007669"/>
    <property type="project" value="UniProtKB-ARBA"/>
</dbReference>
<dbReference type="AlphaFoldDB" id="A0A0K9FEG4"/>